<accession>A0A545UEM8</accession>
<reference evidence="2 3" key="1">
    <citation type="submission" date="2019-07" db="EMBL/GenBank/DDBJ databases">
        <title>Draft genome for Aliikangiella sp. M105.</title>
        <authorList>
            <person name="Wang G."/>
        </authorList>
    </citation>
    <scope>NUCLEOTIDE SEQUENCE [LARGE SCALE GENOMIC DNA]</scope>
    <source>
        <strain evidence="2 3">M105</strain>
    </source>
</reference>
<comment type="caution">
    <text evidence="2">The sequence shown here is derived from an EMBL/GenBank/DDBJ whole genome shotgun (WGS) entry which is preliminary data.</text>
</comment>
<name>A0A545UEM8_9GAMM</name>
<dbReference type="Proteomes" id="UP000315439">
    <property type="component" value="Unassembled WGS sequence"/>
</dbReference>
<dbReference type="EMBL" id="VIKS01000006">
    <property type="protein sequence ID" value="TQV87927.1"/>
    <property type="molecule type" value="Genomic_DNA"/>
</dbReference>
<proteinExistence type="predicted"/>
<dbReference type="RefSeq" id="WP_142893588.1">
    <property type="nucleotide sequence ID" value="NZ_ML660163.1"/>
</dbReference>
<dbReference type="AlphaFoldDB" id="A0A545UEM8"/>
<organism evidence="2 3">
    <name type="scientific">Aliikangiella coralliicola</name>
    <dbReference type="NCBI Taxonomy" id="2592383"/>
    <lineage>
        <taxon>Bacteria</taxon>
        <taxon>Pseudomonadati</taxon>
        <taxon>Pseudomonadota</taxon>
        <taxon>Gammaproteobacteria</taxon>
        <taxon>Oceanospirillales</taxon>
        <taxon>Pleioneaceae</taxon>
        <taxon>Aliikangiella</taxon>
    </lineage>
</organism>
<keyword evidence="3" id="KW-1185">Reference proteome</keyword>
<keyword evidence="1" id="KW-0732">Signal</keyword>
<feature type="signal peptide" evidence="1">
    <location>
        <begin position="1"/>
        <end position="24"/>
    </location>
</feature>
<evidence type="ECO:0000313" key="2">
    <source>
        <dbReference type="EMBL" id="TQV87927.1"/>
    </source>
</evidence>
<gene>
    <name evidence="2" type="ORF">FLL46_11150</name>
</gene>
<evidence type="ECO:0000313" key="3">
    <source>
        <dbReference type="Proteomes" id="UP000315439"/>
    </source>
</evidence>
<sequence length="98" mass="10970">MKLLKTITSITMASSILLSINASAVQTGGNTYVTECEYMPVNVFTIPLVDTHESSTGYVSCPATKVTTDWVMSYEFGIPKLVKKTVHYQLFHEKKYLK</sequence>
<feature type="chain" id="PRO_5021954462" evidence="1">
    <location>
        <begin position="25"/>
        <end position="98"/>
    </location>
</feature>
<evidence type="ECO:0000256" key="1">
    <source>
        <dbReference type="SAM" id="SignalP"/>
    </source>
</evidence>
<protein>
    <submittedName>
        <fullName evidence="2">Uncharacterized protein</fullName>
    </submittedName>
</protein>